<name>A0A2T5BYL0_9BACT</name>
<dbReference type="PROSITE" id="PS51257">
    <property type="entry name" value="PROKAR_LIPOPROTEIN"/>
    <property type="match status" value="1"/>
</dbReference>
<dbReference type="OrthoDB" id="1204817at2"/>
<dbReference type="SUPFAM" id="SSF48726">
    <property type="entry name" value="Immunoglobulin"/>
    <property type="match status" value="1"/>
</dbReference>
<reference evidence="2 3" key="1">
    <citation type="submission" date="2018-04" db="EMBL/GenBank/DDBJ databases">
        <title>Genomic Encyclopedia of Archaeal and Bacterial Type Strains, Phase II (KMG-II): from individual species to whole genera.</title>
        <authorList>
            <person name="Goeker M."/>
        </authorList>
    </citation>
    <scope>NUCLEOTIDE SEQUENCE [LARGE SCALE GENOMIC DNA]</scope>
    <source>
        <strain evidence="2 3">DSM 28823</strain>
    </source>
</reference>
<evidence type="ECO:0000256" key="1">
    <source>
        <dbReference type="SAM" id="SignalP"/>
    </source>
</evidence>
<dbReference type="EMBL" id="QAAD01000019">
    <property type="protein sequence ID" value="PTN07315.1"/>
    <property type="molecule type" value="Genomic_DNA"/>
</dbReference>
<organism evidence="2 3">
    <name type="scientific">Mangrovibacterium marinum</name>
    <dbReference type="NCBI Taxonomy" id="1639118"/>
    <lineage>
        <taxon>Bacteria</taxon>
        <taxon>Pseudomonadati</taxon>
        <taxon>Bacteroidota</taxon>
        <taxon>Bacteroidia</taxon>
        <taxon>Marinilabiliales</taxon>
        <taxon>Prolixibacteraceae</taxon>
        <taxon>Mangrovibacterium</taxon>
    </lineage>
</organism>
<keyword evidence="1" id="KW-0732">Signal</keyword>
<gene>
    <name evidence="2" type="ORF">C8N47_11928</name>
</gene>
<dbReference type="InterPro" id="IPR013211">
    <property type="entry name" value="LVIVD"/>
</dbReference>
<dbReference type="InterPro" id="IPR036179">
    <property type="entry name" value="Ig-like_dom_sf"/>
</dbReference>
<protein>
    <submittedName>
        <fullName evidence="2">LVIVD repeat-containing protein</fullName>
    </submittedName>
</protein>
<feature type="chain" id="PRO_5015538399" evidence="1">
    <location>
        <begin position="21"/>
        <end position="554"/>
    </location>
</feature>
<evidence type="ECO:0000313" key="3">
    <source>
        <dbReference type="Proteomes" id="UP000243525"/>
    </source>
</evidence>
<feature type="signal peptide" evidence="1">
    <location>
        <begin position="1"/>
        <end position="20"/>
    </location>
</feature>
<dbReference type="SUPFAM" id="SSF63825">
    <property type="entry name" value="YWTD domain"/>
    <property type="match status" value="1"/>
</dbReference>
<proteinExistence type="predicted"/>
<dbReference type="AlphaFoldDB" id="A0A2T5BYL0"/>
<comment type="caution">
    <text evidence="2">The sequence shown here is derived from an EMBL/GenBank/DDBJ whole genome shotgun (WGS) entry which is preliminary data.</text>
</comment>
<dbReference type="Pfam" id="PF08309">
    <property type="entry name" value="LVIVD"/>
    <property type="match status" value="2"/>
</dbReference>
<keyword evidence="3" id="KW-1185">Reference proteome</keyword>
<sequence length="554" mass="57562">MKKMKLWGLALLVLFVSACQDDESNELKSENVVVKVSGLEGRLTTAGAKVVAGRDMAAMPDGFFNEETVTTKSALVDSDVASDVVLSLVGEVSAPTIDGVQVQATHVVVDGNYAYVSYNLRGDAYRGAIDLIDVSDPSLPQLAMEVEFPNMEISAIAIHEGLLYMAGARDVDAYEGVSSPAVLAKMTLDGAMLSDDISYLELAGTTGTDVAVGDSYYYAVSGFQGALASFALTNDAAGDSVVADDLRAVGIDGDKLVLLSGADGIRVYELSSMTESLTIDLPEDVAEAKRTIDFYDNQLLVAEGFDGVGIYSLVDGTVINKLPMTTVDDENIDPSDLVCNAVTTSNEHIFMAEGAAGVVVYSLKGTDLTAPTGLGALSLDGSANYVATGDGYIFVADGTGGLKILQISESQADDEGEYTCSSYPAYTGGSWLNINGNEPQAYSGTATLGGLNVGDQLIWCGSLAVSTHVNVNSGGEFVMIGSLSIGSGNGNVININDKMIVDGSLVIYGNLNINSGGSLEFVGDNSSVYVTGTVKVNKGGEIIGDFVDQGGNVK</sequence>
<dbReference type="Proteomes" id="UP000243525">
    <property type="component" value="Unassembled WGS sequence"/>
</dbReference>
<accession>A0A2T5BYL0</accession>
<evidence type="ECO:0000313" key="2">
    <source>
        <dbReference type="EMBL" id="PTN07315.1"/>
    </source>
</evidence>
<dbReference type="RefSeq" id="WP_107823381.1">
    <property type="nucleotide sequence ID" value="NZ_OY782574.1"/>
</dbReference>